<evidence type="ECO:0000256" key="1">
    <source>
        <dbReference type="SAM" id="MobiDB-lite"/>
    </source>
</evidence>
<feature type="compositionally biased region" description="Polar residues" evidence="1">
    <location>
        <begin position="108"/>
        <end position="119"/>
    </location>
</feature>
<dbReference type="Gene3D" id="3.40.720.10">
    <property type="entry name" value="Alkaline Phosphatase, subunit A"/>
    <property type="match status" value="1"/>
</dbReference>
<feature type="transmembrane region" description="Helical" evidence="2">
    <location>
        <begin position="49"/>
        <end position="67"/>
    </location>
</feature>
<dbReference type="CDD" id="cd16018">
    <property type="entry name" value="Enpp"/>
    <property type="match status" value="1"/>
</dbReference>
<dbReference type="SUPFAM" id="SSF53649">
    <property type="entry name" value="Alkaline phosphatase-like"/>
    <property type="match status" value="1"/>
</dbReference>
<dbReference type="PANTHER" id="PTHR10151">
    <property type="entry name" value="ECTONUCLEOTIDE PYROPHOSPHATASE/PHOSPHODIESTERASE"/>
    <property type="match status" value="1"/>
</dbReference>
<keyword evidence="2" id="KW-0812">Transmembrane</keyword>
<feature type="compositionally biased region" description="Basic residues" evidence="1">
    <location>
        <begin position="88"/>
        <end position="100"/>
    </location>
</feature>
<protein>
    <submittedName>
        <fullName evidence="3">Uncharacterized protein</fullName>
    </submittedName>
</protein>
<dbReference type="Gene3D" id="3.30.1360.180">
    <property type="match status" value="1"/>
</dbReference>
<accession>A0A9P6FTK9</accession>
<comment type="caution">
    <text evidence="3">The sequence shown here is derived from an EMBL/GenBank/DDBJ whole genome shotgun (WGS) entry which is preliminary data.</text>
</comment>
<dbReference type="GO" id="GO:0009141">
    <property type="term" value="P:nucleoside triphosphate metabolic process"/>
    <property type="evidence" value="ECO:0007669"/>
    <property type="project" value="TreeGrafter"/>
</dbReference>
<evidence type="ECO:0000313" key="3">
    <source>
        <dbReference type="EMBL" id="KAF9580536.1"/>
    </source>
</evidence>
<dbReference type="GO" id="GO:0047429">
    <property type="term" value="F:nucleoside triphosphate diphosphatase activity"/>
    <property type="evidence" value="ECO:0007669"/>
    <property type="project" value="TreeGrafter"/>
</dbReference>
<keyword evidence="2" id="KW-1133">Transmembrane helix</keyword>
<feature type="non-terminal residue" evidence="3">
    <location>
        <position position="485"/>
    </location>
</feature>
<dbReference type="PANTHER" id="PTHR10151:SF120">
    <property type="entry name" value="BIS(5'-ADENOSYL)-TRIPHOSPHATASE"/>
    <property type="match status" value="1"/>
</dbReference>
<dbReference type="InterPro" id="IPR017850">
    <property type="entry name" value="Alkaline_phosphatase_core_sf"/>
</dbReference>
<organism evidence="3 4">
    <name type="scientific">Lunasporangiospora selenospora</name>
    <dbReference type="NCBI Taxonomy" id="979761"/>
    <lineage>
        <taxon>Eukaryota</taxon>
        <taxon>Fungi</taxon>
        <taxon>Fungi incertae sedis</taxon>
        <taxon>Mucoromycota</taxon>
        <taxon>Mortierellomycotina</taxon>
        <taxon>Mortierellomycetes</taxon>
        <taxon>Mortierellales</taxon>
        <taxon>Mortierellaceae</taxon>
        <taxon>Lunasporangiospora</taxon>
    </lineage>
</organism>
<dbReference type="Pfam" id="PF01663">
    <property type="entry name" value="Phosphodiest"/>
    <property type="match status" value="1"/>
</dbReference>
<evidence type="ECO:0000313" key="4">
    <source>
        <dbReference type="Proteomes" id="UP000780801"/>
    </source>
</evidence>
<dbReference type="OrthoDB" id="415411at2759"/>
<name>A0A9P6FTK9_9FUNG</name>
<proteinExistence type="predicted"/>
<dbReference type="GO" id="GO:0017111">
    <property type="term" value="F:ribonucleoside triphosphate phosphatase activity"/>
    <property type="evidence" value="ECO:0007669"/>
    <property type="project" value="TreeGrafter"/>
</dbReference>
<sequence length="485" mass="55278">MFEQSTQPTKRSFSGISESSALENNPFYKKGHKPWSWTKFKRFYRRQPTAVRIAILVSVGFACYYFFSILTSGSNSSFTGGSSDGFHSRQRSKTRQRQAKKIQCDPRATSTIPLPPRVSSNGTHDFDPTVIVISYDGLRADYLNRGLTPNILDVAAKGVKADYMQPSFPTLTFPNHYTMCTGLYPASHGIVANMFYDPVLKDDFNYRIPDKSWDPKWWGGEPIWESAVLQNQRSGVIMWPGGESLRPVRPTYHVRHKSQTVALDKMKKLLEWVDKPRDLRPTLMMAYVSEVDTAGHFYGPDSKRCNAALTQVDTALGHLLEGLQARNLDKVVNIILVSDHGMAYVPSPFKTRTTPQTLRSIYYDDYIDTSELLLEESLLPHLAIRTKDPKKLDSIYRTLKEAQVKDKLPFQVFRREEIPERYNYRDNDRIAPVVVFAEPGYVMTRRDMGMEVVGVHGWDHEMEEMRAIFLASGPSFPKQSGTSDS</sequence>
<feature type="region of interest" description="Disordered" evidence="1">
    <location>
        <begin position="80"/>
        <end position="119"/>
    </location>
</feature>
<dbReference type="Proteomes" id="UP000780801">
    <property type="component" value="Unassembled WGS sequence"/>
</dbReference>
<keyword evidence="2" id="KW-0472">Membrane</keyword>
<gene>
    <name evidence="3" type="ORF">BGW38_002790</name>
</gene>
<reference evidence="3" key="1">
    <citation type="journal article" date="2020" name="Fungal Divers.">
        <title>Resolving the Mortierellaceae phylogeny through synthesis of multi-gene phylogenetics and phylogenomics.</title>
        <authorList>
            <person name="Vandepol N."/>
            <person name="Liber J."/>
            <person name="Desiro A."/>
            <person name="Na H."/>
            <person name="Kennedy M."/>
            <person name="Barry K."/>
            <person name="Grigoriev I.V."/>
            <person name="Miller A.N."/>
            <person name="O'Donnell K."/>
            <person name="Stajich J.E."/>
            <person name="Bonito G."/>
        </authorList>
    </citation>
    <scope>NUCLEOTIDE SEQUENCE</scope>
    <source>
        <strain evidence="3">KOD1015</strain>
    </source>
</reference>
<evidence type="ECO:0000256" key="2">
    <source>
        <dbReference type="SAM" id="Phobius"/>
    </source>
</evidence>
<dbReference type="EMBL" id="JAABOA010002003">
    <property type="protein sequence ID" value="KAF9580536.1"/>
    <property type="molecule type" value="Genomic_DNA"/>
</dbReference>
<keyword evidence="4" id="KW-1185">Reference proteome</keyword>
<dbReference type="AlphaFoldDB" id="A0A9P6FTK9"/>
<dbReference type="InterPro" id="IPR002591">
    <property type="entry name" value="Phosphodiest/P_Trfase"/>
</dbReference>